<reference evidence="2 3" key="1">
    <citation type="submission" date="2012-01" db="EMBL/GenBank/DDBJ databases">
        <title>Improved High-Quality Draft sequence of Saccharomonospora xinjiangensis XJ-54.</title>
        <authorList>
            <consortium name="US DOE Joint Genome Institute"/>
            <person name="Lucas S."/>
            <person name="Han J."/>
            <person name="Lapidus A."/>
            <person name="Cheng J.-F."/>
            <person name="Goodwin L."/>
            <person name="Pitluck S."/>
            <person name="Peters L."/>
            <person name="Mikhailova N."/>
            <person name="Teshima H."/>
            <person name="Detter J.C."/>
            <person name="Han C."/>
            <person name="Tapia R."/>
            <person name="Land M."/>
            <person name="Hauser L."/>
            <person name="Kyrpides N."/>
            <person name="Ivanova N."/>
            <person name="Pagani I."/>
            <person name="Brambilla E.-M."/>
            <person name="Klenk H.-P."/>
            <person name="Woyke T."/>
        </authorList>
    </citation>
    <scope>NUCLEOTIDE SEQUENCE [LARGE SCALE GENOMIC DNA]</scope>
    <source>
        <strain evidence="2 3">XJ-54</strain>
    </source>
</reference>
<dbReference type="EMBL" id="JH636049">
    <property type="protein sequence ID" value="EID54486.1"/>
    <property type="molecule type" value="Genomic_DNA"/>
</dbReference>
<keyword evidence="3" id="KW-1185">Reference proteome</keyword>
<accession>I0V2Y3</accession>
<gene>
    <name evidence="2" type="ORF">SacxiDRAFT_2256</name>
</gene>
<proteinExistence type="predicted"/>
<keyword evidence="2" id="KW-0238">DNA-binding</keyword>
<dbReference type="InterPro" id="IPR010093">
    <property type="entry name" value="SinI_DNA-bd"/>
</dbReference>
<dbReference type="eggNOG" id="COG3311">
    <property type="taxonomic scope" value="Bacteria"/>
</dbReference>
<dbReference type="GO" id="GO:0003677">
    <property type="term" value="F:DNA binding"/>
    <property type="evidence" value="ECO:0007669"/>
    <property type="project" value="UniProtKB-KW"/>
</dbReference>
<dbReference type="Proteomes" id="UP000004691">
    <property type="component" value="Unassembled WGS sequence"/>
</dbReference>
<evidence type="ECO:0000259" key="1">
    <source>
        <dbReference type="Pfam" id="PF12728"/>
    </source>
</evidence>
<dbReference type="InterPro" id="IPR009061">
    <property type="entry name" value="DNA-bd_dom_put_sf"/>
</dbReference>
<dbReference type="STRING" id="882086.SacxiDRAFT_2256"/>
<dbReference type="RefSeq" id="WP_006238635.1">
    <property type="nucleotide sequence ID" value="NZ_JH636049.1"/>
</dbReference>
<name>I0V2Y3_9PSEU</name>
<dbReference type="NCBIfam" id="TIGR01764">
    <property type="entry name" value="excise"/>
    <property type="match status" value="1"/>
</dbReference>
<dbReference type="InterPro" id="IPR041657">
    <property type="entry name" value="HTH_17"/>
</dbReference>
<dbReference type="Pfam" id="PF12728">
    <property type="entry name" value="HTH_17"/>
    <property type="match status" value="1"/>
</dbReference>
<feature type="domain" description="Helix-turn-helix" evidence="1">
    <location>
        <begin position="84"/>
        <end position="129"/>
    </location>
</feature>
<dbReference type="SUPFAM" id="SSF46955">
    <property type="entry name" value="Putative DNA-binding domain"/>
    <property type="match status" value="1"/>
</dbReference>
<sequence length="164" mass="18302">MSTSTLEERTVFPPEESQHREELGRLAAVLHAHTAGGCRADVARLVGPDGGEVALPGELYRLLLRVVDDLNNGFAVVIQPSNAVLTTQEAADLLHISRPTLVKLLERGEIPYHKIGRHRRVYLRDVLEYDERTRREREAALDEMALESAHDGTADRITGFISTR</sequence>
<dbReference type="HOGENOM" id="CLU_106726_2_0_11"/>
<evidence type="ECO:0000313" key="2">
    <source>
        <dbReference type="EMBL" id="EID54486.1"/>
    </source>
</evidence>
<organism evidence="2 3">
    <name type="scientific">Saccharomonospora xinjiangensis XJ-54</name>
    <dbReference type="NCBI Taxonomy" id="882086"/>
    <lineage>
        <taxon>Bacteria</taxon>
        <taxon>Bacillati</taxon>
        <taxon>Actinomycetota</taxon>
        <taxon>Actinomycetes</taxon>
        <taxon>Pseudonocardiales</taxon>
        <taxon>Pseudonocardiaceae</taxon>
        <taxon>Saccharomonospora</taxon>
    </lineage>
</organism>
<dbReference type="OrthoDB" id="26212at2"/>
<evidence type="ECO:0000313" key="3">
    <source>
        <dbReference type="Proteomes" id="UP000004691"/>
    </source>
</evidence>
<protein>
    <submittedName>
        <fullName evidence="2">DNA-binding protein, excisionase family</fullName>
    </submittedName>
</protein>
<dbReference type="AlphaFoldDB" id="I0V2Y3"/>